<dbReference type="AlphaFoldDB" id="A0A9E7ZPB1"/>
<dbReference type="EMBL" id="CP102774">
    <property type="protein sequence ID" value="UZF89535.1"/>
    <property type="molecule type" value="Genomic_DNA"/>
</dbReference>
<dbReference type="GO" id="GO:0071973">
    <property type="term" value="P:bacterial-type flagellum-dependent cell motility"/>
    <property type="evidence" value="ECO:0007669"/>
    <property type="project" value="InterPro"/>
</dbReference>
<dbReference type="Pfam" id="PF02049">
    <property type="entry name" value="FliE"/>
    <property type="match status" value="1"/>
</dbReference>
<dbReference type="HAMAP" id="MF_00724">
    <property type="entry name" value="FliE"/>
    <property type="match status" value="1"/>
</dbReference>
<evidence type="ECO:0000313" key="5">
    <source>
        <dbReference type="EMBL" id="UZF89535.1"/>
    </source>
</evidence>
<dbReference type="GO" id="GO:0003774">
    <property type="term" value="F:cytoskeletal motor activity"/>
    <property type="evidence" value="ECO:0007669"/>
    <property type="project" value="InterPro"/>
</dbReference>
<proteinExistence type="inferred from homology"/>
<dbReference type="PANTHER" id="PTHR34653:SF1">
    <property type="entry name" value="FLAGELLAR HOOK-BASAL BODY COMPLEX PROTEIN FLIE"/>
    <property type="match status" value="1"/>
</dbReference>
<reference evidence="5" key="1">
    <citation type="submission" date="2022-08" db="EMBL/GenBank/DDBJ databases">
        <title>Complete Genome Sequences of 2 Bosea sp. soil isolates.</title>
        <authorList>
            <person name="Alvarez Arevalo M."/>
            <person name="Sterndorff E.B."/>
            <person name="Faurdal D."/>
            <person name="Joergensen T.S."/>
            <person name="Weber T."/>
        </authorList>
    </citation>
    <scope>NUCLEOTIDE SEQUENCE</scope>
    <source>
        <strain evidence="5">NBC_00436</strain>
    </source>
</reference>
<dbReference type="GO" id="GO:0005198">
    <property type="term" value="F:structural molecule activity"/>
    <property type="evidence" value="ECO:0007669"/>
    <property type="project" value="InterPro"/>
</dbReference>
<keyword evidence="5" id="KW-0966">Cell projection</keyword>
<evidence type="ECO:0000256" key="3">
    <source>
        <dbReference type="ARBA" id="ARBA00023143"/>
    </source>
</evidence>
<organism evidence="5">
    <name type="scientific">Bosea sp. NBC_00436</name>
    <dbReference type="NCBI Taxonomy" id="2969620"/>
    <lineage>
        <taxon>Bacteria</taxon>
        <taxon>Pseudomonadati</taxon>
        <taxon>Pseudomonadota</taxon>
        <taxon>Alphaproteobacteria</taxon>
        <taxon>Hyphomicrobiales</taxon>
        <taxon>Boseaceae</taxon>
        <taxon>Bosea</taxon>
    </lineage>
</organism>
<keyword evidence="5" id="KW-0282">Flagellum</keyword>
<name>A0A9E7ZPB1_9HYPH</name>
<evidence type="ECO:0000256" key="1">
    <source>
        <dbReference type="ARBA" id="ARBA00004117"/>
    </source>
</evidence>
<protein>
    <recommendedName>
        <fullName evidence="4">Flagellar hook-basal body complex protein FliE</fullName>
    </recommendedName>
</protein>
<gene>
    <name evidence="4" type="primary">fliE</name>
    <name evidence="5" type="ORF">NWE54_12455</name>
</gene>
<dbReference type="GO" id="GO:0009425">
    <property type="term" value="C:bacterial-type flagellum basal body"/>
    <property type="evidence" value="ECO:0007669"/>
    <property type="project" value="UniProtKB-SubCell"/>
</dbReference>
<dbReference type="InterPro" id="IPR001624">
    <property type="entry name" value="FliE"/>
</dbReference>
<accession>A0A9E7ZPB1</accession>
<evidence type="ECO:0000256" key="2">
    <source>
        <dbReference type="ARBA" id="ARBA00009272"/>
    </source>
</evidence>
<keyword evidence="3 4" id="KW-0975">Bacterial flagellum</keyword>
<dbReference type="PANTHER" id="PTHR34653">
    <property type="match status" value="1"/>
</dbReference>
<comment type="subcellular location">
    <subcellularLocation>
        <location evidence="1 4">Bacterial flagellum basal body</location>
    </subcellularLocation>
</comment>
<keyword evidence="5" id="KW-0969">Cilium</keyword>
<evidence type="ECO:0000256" key="4">
    <source>
        <dbReference type="HAMAP-Rule" id="MF_00724"/>
    </source>
</evidence>
<comment type="similarity">
    <text evidence="2 4">Belongs to the FliE family.</text>
</comment>
<sequence length="107" mass="10652">MATPGFAAGAYASIQGMGAGNLMRKPLATGAAEAGGPDFSALLGKALDATASAGRQADTQTASVAGGRADIVNVVTAVAESEAAIETLVAVRDRVIAAYEEIMRMPV</sequence>